<name>A0ABM8D110_9NOCA</name>
<sequence length="601" mass="67370">MPAFHRDREFRWKLDIRTNVAPTLQPLRDQDRPKRGVVHTVPASTRTVGISPNLAADDAQYVLGWGDDSTDESRVADCHSAFVALIDDWAAEVPAEQDRIPHLLADLYRSGALAALARPEEVRAKDGVVIAVDGRYAYRSPSAAEFWRTRVGLTKGSGRRGVCMVCRRLAPLANTIPGKVPATLVPGASNDTALVSINERMFGYDLAPQLTHTPICLTCADDVMVGLTGVLSSDHALTYSGQDTRVAWWVAETDEPDRMQLMLEPDPAEVDAFFESVHQARERTQRLHGRFCWLAVGGNVARIMVREWLDIALTSKDDGVVNHDTNILAWFTDHKNTPRRTQPLRRRDGTEIPAGKWVHSPTALAACLGRWDENSKRYRPFGAKNADRPDHALHQLLRVAVLNEPLPVAMRSHLIHRIRSDSRIDDHRAALVRLALSRNPHRPKDDTVPMSLDETCTDPAYIAGRLFAALEDTQRAAHRKPKSEPDSSTEPDQEAAGDVARREVNSTFGDRFLRRAVDTPRPVLVQGRKEAAAWLTKIRRRDSSRRAGWYKNRLTELYDLLEQAGGVPMRNNLRQQEQFILGYHHQLAHRTIPTSTATDQA</sequence>
<gene>
    <name evidence="2" type="ORF">IFM12276_40400</name>
</gene>
<dbReference type="EMBL" id="AP026978">
    <property type="protein sequence ID" value="BDU01012.1"/>
    <property type="molecule type" value="Genomic_DNA"/>
</dbReference>
<dbReference type="Pfam" id="PF09709">
    <property type="entry name" value="Cas_Csd1"/>
    <property type="match status" value="1"/>
</dbReference>
<organism evidence="2 3">
    <name type="scientific">Nocardia sputorum</name>
    <dbReference type="NCBI Taxonomy" id="2984338"/>
    <lineage>
        <taxon>Bacteria</taxon>
        <taxon>Bacillati</taxon>
        <taxon>Actinomycetota</taxon>
        <taxon>Actinomycetes</taxon>
        <taxon>Mycobacteriales</taxon>
        <taxon>Nocardiaceae</taxon>
        <taxon>Nocardia</taxon>
    </lineage>
</organism>
<dbReference type="InterPro" id="IPR010144">
    <property type="entry name" value="CRISPR-assoc_prot_Csd1-typ"/>
</dbReference>
<evidence type="ECO:0000313" key="3">
    <source>
        <dbReference type="Proteomes" id="UP001317870"/>
    </source>
</evidence>
<evidence type="ECO:0000313" key="2">
    <source>
        <dbReference type="EMBL" id="BDU01012.1"/>
    </source>
</evidence>
<accession>A0ABM8D110</accession>
<reference evidence="2 3" key="1">
    <citation type="submission" date="2022-11" db="EMBL/GenBank/DDBJ databases">
        <title>Genome Sequencing of Nocardia sp. ON39_IFM12276 and assembly.</title>
        <authorList>
            <person name="Shimojima M."/>
            <person name="Toyokawa M."/>
            <person name="Uesaka K."/>
        </authorList>
    </citation>
    <scope>NUCLEOTIDE SEQUENCE [LARGE SCALE GENOMIC DNA]</scope>
    <source>
        <strain evidence="2 3">IFM 12276</strain>
    </source>
</reference>
<dbReference type="Proteomes" id="UP001317870">
    <property type="component" value="Chromosome"/>
</dbReference>
<evidence type="ECO:0008006" key="4">
    <source>
        <dbReference type="Google" id="ProtNLM"/>
    </source>
</evidence>
<protein>
    <recommendedName>
        <fullName evidence="4">Type I-C CRISPR-associated protein Cas8c/Csd1</fullName>
    </recommendedName>
</protein>
<keyword evidence="3" id="KW-1185">Reference proteome</keyword>
<proteinExistence type="predicted"/>
<feature type="region of interest" description="Disordered" evidence="1">
    <location>
        <begin position="474"/>
        <end position="501"/>
    </location>
</feature>
<evidence type="ECO:0000256" key="1">
    <source>
        <dbReference type="SAM" id="MobiDB-lite"/>
    </source>
</evidence>